<gene>
    <name evidence="1" type="ORF">ElyMa_002421000</name>
</gene>
<reference evidence="1 2" key="1">
    <citation type="journal article" date="2021" name="Elife">
        <title>Chloroplast acquisition without the gene transfer in kleptoplastic sea slugs, Plakobranchus ocellatus.</title>
        <authorList>
            <person name="Maeda T."/>
            <person name="Takahashi S."/>
            <person name="Yoshida T."/>
            <person name="Shimamura S."/>
            <person name="Takaki Y."/>
            <person name="Nagai Y."/>
            <person name="Toyoda A."/>
            <person name="Suzuki Y."/>
            <person name="Arimoto A."/>
            <person name="Ishii H."/>
            <person name="Satoh N."/>
            <person name="Nishiyama T."/>
            <person name="Hasebe M."/>
            <person name="Maruyama T."/>
            <person name="Minagawa J."/>
            <person name="Obokata J."/>
            <person name="Shigenobu S."/>
        </authorList>
    </citation>
    <scope>NUCLEOTIDE SEQUENCE [LARGE SCALE GENOMIC DNA]</scope>
</reference>
<protein>
    <submittedName>
        <fullName evidence="1">Uncharacterized protein</fullName>
    </submittedName>
</protein>
<proteinExistence type="predicted"/>
<keyword evidence="2" id="KW-1185">Reference proteome</keyword>
<dbReference type="AlphaFoldDB" id="A0AAV4GHN3"/>
<evidence type="ECO:0000313" key="2">
    <source>
        <dbReference type="Proteomes" id="UP000762676"/>
    </source>
</evidence>
<dbReference type="Proteomes" id="UP000762676">
    <property type="component" value="Unassembled WGS sequence"/>
</dbReference>
<name>A0AAV4GHN3_9GAST</name>
<accession>A0AAV4GHN3</accession>
<evidence type="ECO:0000313" key="1">
    <source>
        <dbReference type="EMBL" id="GFR84586.1"/>
    </source>
</evidence>
<comment type="caution">
    <text evidence="1">The sequence shown here is derived from an EMBL/GenBank/DDBJ whole genome shotgun (WGS) entry which is preliminary data.</text>
</comment>
<sequence>MEAYVFAMMANSGTDPDLEEEDALREMRERELELRYLIKAENAEDSSDSQMGRLLEEADARLQAEPAVQDHYSICGHVGETMPSSDKYTSSLRSQTSLDLTKERLRPCDLSVGLSTFQARGSAPTPEQFLLQQG</sequence>
<dbReference type="EMBL" id="BMAT01004958">
    <property type="protein sequence ID" value="GFR84586.1"/>
    <property type="molecule type" value="Genomic_DNA"/>
</dbReference>
<organism evidence="1 2">
    <name type="scientific">Elysia marginata</name>
    <dbReference type="NCBI Taxonomy" id="1093978"/>
    <lineage>
        <taxon>Eukaryota</taxon>
        <taxon>Metazoa</taxon>
        <taxon>Spiralia</taxon>
        <taxon>Lophotrochozoa</taxon>
        <taxon>Mollusca</taxon>
        <taxon>Gastropoda</taxon>
        <taxon>Heterobranchia</taxon>
        <taxon>Euthyneura</taxon>
        <taxon>Panpulmonata</taxon>
        <taxon>Sacoglossa</taxon>
        <taxon>Placobranchoidea</taxon>
        <taxon>Plakobranchidae</taxon>
        <taxon>Elysia</taxon>
    </lineage>
</organism>